<feature type="region of interest" description="Disordered" evidence="1">
    <location>
        <begin position="1"/>
        <end position="48"/>
    </location>
</feature>
<dbReference type="GO" id="GO:0004784">
    <property type="term" value="F:superoxide dismutase activity"/>
    <property type="evidence" value="ECO:0007669"/>
    <property type="project" value="UniProtKB-EC"/>
</dbReference>
<protein>
    <submittedName>
        <fullName evidence="2">Superoxide dismutase [Mn]</fullName>
        <ecNumber evidence="2">1.15.1.1</ecNumber>
    </submittedName>
</protein>
<feature type="compositionally biased region" description="Basic residues" evidence="1">
    <location>
        <begin position="39"/>
        <end position="48"/>
    </location>
</feature>
<gene>
    <name evidence="2" type="ORF">AVDCRST_MAG02-4561</name>
</gene>
<feature type="non-terminal residue" evidence="2">
    <location>
        <position position="1"/>
    </location>
</feature>
<keyword evidence="2" id="KW-0560">Oxidoreductase</keyword>
<accession>A0A6J4RRC8</accession>
<dbReference type="EC" id="1.15.1.1" evidence="2"/>
<evidence type="ECO:0000313" key="2">
    <source>
        <dbReference type="EMBL" id="CAA9477248.1"/>
    </source>
</evidence>
<evidence type="ECO:0000256" key="1">
    <source>
        <dbReference type="SAM" id="MobiDB-lite"/>
    </source>
</evidence>
<organism evidence="2">
    <name type="scientific">uncultured Rubrobacteraceae bacterium</name>
    <dbReference type="NCBI Taxonomy" id="349277"/>
    <lineage>
        <taxon>Bacteria</taxon>
        <taxon>Bacillati</taxon>
        <taxon>Actinomycetota</taxon>
        <taxon>Rubrobacteria</taxon>
        <taxon>Rubrobacterales</taxon>
        <taxon>Rubrobacteraceae</taxon>
        <taxon>environmental samples</taxon>
    </lineage>
</organism>
<feature type="non-terminal residue" evidence="2">
    <location>
        <position position="48"/>
    </location>
</feature>
<name>A0A6J4RRC8_9ACTN</name>
<sequence length="48" mass="5283">DADRGAGRVGARLLPQVPEPPPGVHKRLLGRGQLGRGRPPLRRRQVRL</sequence>
<reference evidence="2" key="1">
    <citation type="submission" date="2020-02" db="EMBL/GenBank/DDBJ databases">
        <authorList>
            <person name="Meier V. D."/>
        </authorList>
    </citation>
    <scope>NUCLEOTIDE SEQUENCE</scope>
    <source>
        <strain evidence="2">AVDCRST_MAG02</strain>
    </source>
</reference>
<dbReference type="EMBL" id="CADCVH010000118">
    <property type="protein sequence ID" value="CAA9477248.1"/>
    <property type="molecule type" value="Genomic_DNA"/>
</dbReference>
<proteinExistence type="predicted"/>
<dbReference type="AlphaFoldDB" id="A0A6J4RRC8"/>